<sequence>MHTARNKSVNEKLFYRELQGKRGISSIPNLYGSRKWVNELDIVGELRGHDGCINALQWSRDGSLLASGSDDTRVNIYKANAGFSLNTQIETGHTQNIFSLKFMPHSSDRTIITAAGDTQVRVFDIEYAPTTYVSLSDPLEQPETPPLNPRRRRGFRGHQQPVPGKIHTGAKRAYTSHTDRVKRLVTESSPHLFLTCSEDGTVRQFDLRQPSEFYTRPGAGSHSRPAPFGIVGAPAYPPDDEDERNPPLISYRRHEIELNTISCSTSQPHYIAVGGSHLYCFLHDRRMLGRDRMKEAGRMYSRIPLREEDEGSMAGATKCVRRFAPRMGQNWDRRIQNSHVTSCKISDAYPDELLVSWSGDGIYLFNMKYSPQPNEEDLGREPFDLEQTRSRRRAKREHVAAQRARKRRRSKSPTAEDAVPGQSTRRICSLVVELRSELFGYNSSNLLADTGNAEAERKKSYDAALALAHSAFCRIKSSIENLDQRDISTLEMLGVSGRRSSLQAERTRRSTLAKNRRRARAFVIAAGCVARALGGWVEGIGLESGLFELISLGLNETTTFRYRFLNAVLAFINAGMQGVKAEAEAFAKEEAELLEDSEDERSPPPPPSSEENIRRYLDDLERGAQPTPVRNVDTNEEIFDSELAMVQAFRLVVQGSDERATLGNAPKRFWGEKVARAVLMKEGEGIDFDFAEKAFEGDDEVESPEVQGVVSRLIARESTGISGDGDTEMDDGDESGDSENEDESDEDEDEDEEDDDGDLEGDETDDDDEGESWYQRRRHRRAPVEAHAPVWEHTKVYRGHCNVRTVKDVNFFGLNDEYVVSGSDCGHLFIWDKKTTKLVQLLFGDDETVNVAVGHPYEPTIAVSGIDYTVKLFSPDSQAQQEFGERAGPENMIADGDNEYSGRASRRRLHNSQPIMNQNAVTSETGINNAVITVSLSGIAISFAEWDAMYHN</sequence>
<dbReference type="PANTHER" id="PTHR15574">
    <property type="entry name" value="WD REPEAT DOMAIN-CONTAINING FAMILY"/>
    <property type="match status" value="1"/>
</dbReference>
<comment type="caution">
    <text evidence="5">The sequence shown here is derived from an EMBL/GenBank/DDBJ whole genome shotgun (WGS) entry which is preliminary data.</text>
</comment>
<feature type="repeat" description="WD" evidence="3">
    <location>
        <begin position="46"/>
        <end position="87"/>
    </location>
</feature>
<evidence type="ECO:0000256" key="2">
    <source>
        <dbReference type="ARBA" id="ARBA00022737"/>
    </source>
</evidence>
<protein>
    <submittedName>
        <fullName evidence="5">Wd and tetratricopeptide repeat protein</fullName>
    </submittedName>
</protein>
<feature type="region of interest" description="Disordered" evidence="4">
    <location>
        <begin position="136"/>
        <end position="166"/>
    </location>
</feature>
<keyword evidence="1 3" id="KW-0853">WD repeat</keyword>
<dbReference type="InterPro" id="IPR045151">
    <property type="entry name" value="DCAF8"/>
</dbReference>
<feature type="repeat" description="WD" evidence="3">
    <location>
        <begin position="174"/>
        <end position="215"/>
    </location>
</feature>
<dbReference type="GO" id="GO:0080008">
    <property type="term" value="C:Cul4-RING E3 ubiquitin ligase complex"/>
    <property type="evidence" value="ECO:0007669"/>
    <property type="project" value="TreeGrafter"/>
</dbReference>
<dbReference type="Pfam" id="PF00400">
    <property type="entry name" value="WD40"/>
    <property type="match status" value="4"/>
</dbReference>
<dbReference type="EMBL" id="VXIS01000415">
    <property type="protein sequence ID" value="KAA8893661.1"/>
    <property type="molecule type" value="Genomic_DNA"/>
</dbReference>
<feature type="repeat" description="WD" evidence="3">
    <location>
        <begin position="90"/>
        <end position="133"/>
    </location>
</feature>
<dbReference type="SUPFAM" id="SSF50978">
    <property type="entry name" value="WD40 repeat-like"/>
    <property type="match status" value="1"/>
</dbReference>
<gene>
    <name evidence="5" type="ORF">FN846DRAFT_787665</name>
</gene>
<dbReference type="AlphaFoldDB" id="A0A5J5EEL9"/>
<dbReference type="InterPro" id="IPR036322">
    <property type="entry name" value="WD40_repeat_dom_sf"/>
</dbReference>
<evidence type="ECO:0000256" key="1">
    <source>
        <dbReference type="ARBA" id="ARBA00022574"/>
    </source>
</evidence>
<evidence type="ECO:0000256" key="4">
    <source>
        <dbReference type="SAM" id="MobiDB-lite"/>
    </source>
</evidence>
<dbReference type="Gene3D" id="2.130.10.10">
    <property type="entry name" value="YVTN repeat-like/Quinoprotein amine dehydrogenase"/>
    <property type="match status" value="3"/>
</dbReference>
<organism evidence="5 6">
    <name type="scientific">Sphaerosporella brunnea</name>
    <dbReference type="NCBI Taxonomy" id="1250544"/>
    <lineage>
        <taxon>Eukaryota</taxon>
        <taxon>Fungi</taxon>
        <taxon>Dikarya</taxon>
        <taxon>Ascomycota</taxon>
        <taxon>Pezizomycotina</taxon>
        <taxon>Pezizomycetes</taxon>
        <taxon>Pezizales</taxon>
        <taxon>Pyronemataceae</taxon>
        <taxon>Sphaerosporella</taxon>
    </lineage>
</organism>
<dbReference type="PROSITE" id="PS50082">
    <property type="entry name" value="WD_REPEATS_2"/>
    <property type="match status" value="3"/>
</dbReference>
<keyword evidence="6" id="KW-1185">Reference proteome</keyword>
<feature type="compositionally biased region" description="Basic and acidic residues" evidence="4">
    <location>
        <begin position="377"/>
        <end position="389"/>
    </location>
</feature>
<name>A0A5J5EEL9_9PEZI</name>
<evidence type="ECO:0000313" key="6">
    <source>
        <dbReference type="Proteomes" id="UP000326924"/>
    </source>
</evidence>
<accession>A0A5J5EEL9</accession>
<feature type="region of interest" description="Disordered" evidence="4">
    <location>
        <begin position="375"/>
        <end position="421"/>
    </location>
</feature>
<dbReference type="Proteomes" id="UP000326924">
    <property type="component" value="Unassembled WGS sequence"/>
</dbReference>
<evidence type="ECO:0000256" key="3">
    <source>
        <dbReference type="PROSITE-ProRule" id="PRU00221"/>
    </source>
</evidence>
<dbReference type="InterPro" id="IPR015943">
    <property type="entry name" value="WD40/YVTN_repeat-like_dom_sf"/>
</dbReference>
<dbReference type="OrthoDB" id="4869960at2759"/>
<dbReference type="GO" id="GO:0005737">
    <property type="term" value="C:cytoplasm"/>
    <property type="evidence" value="ECO:0007669"/>
    <property type="project" value="TreeGrafter"/>
</dbReference>
<dbReference type="InParanoid" id="A0A5J5EEL9"/>
<feature type="region of interest" description="Disordered" evidence="4">
    <location>
        <begin position="591"/>
        <end position="612"/>
    </location>
</feature>
<dbReference type="GO" id="GO:0045717">
    <property type="term" value="P:negative regulation of fatty acid biosynthetic process"/>
    <property type="evidence" value="ECO:0007669"/>
    <property type="project" value="TreeGrafter"/>
</dbReference>
<dbReference type="SMART" id="SM00320">
    <property type="entry name" value="WD40"/>
    <property type="match status" value="7"/>
</dbReference>
<evidence type="ECO:0000313" key="5">
    <source>
        <dbReference type="EMBL" id="KAA8893661.1"/>
    </source>
</evidence>
<dbReference type="PROSITE" id="PS50294">
    <property type="entry name" value="WD_REPEATS_REGION"/>
    <property type="match status" value="1"/>
</dbReference>
<dbReference type="InterPro" id="IPR001680">
    <property type="entry name" value="WD40_rpt"/>
</dbReference>
<dbReference type="PANTHER" id="PTHR15574:SF40">
    <property type="entry name" value="WD AND TETRATRICOPEPTIDE REPEATS PROTEIN 1"/>
    <property type="match status" value="1"/>
</dbReference>
<proteinExistence type="predicted"/>
<keyword evidence="2" id="KW-0677">Repeat</keyword>
<feature type="region of interest" description="Disordered" evidence="4">
    <location>
        <begin position="714"/>
        <end position="779"/>
    </location>
</feature>
<reference evidence="5 6" key="1">
    <citation type="submission" date="2019-09" db="EMBL/GenBank/DDBJ databases">
        <title>Draft genome of the ectomycorrhizal ascomycete Sphaerosporella brunnea.</title>
        <authorList>
            <consortium name="DOE Joint Genome Institute"/>
            <person name="Benucci G.M."/>
            <person name="Marozzi G."/>
            <person name="Antonielli L."/>
            <person name="Sanchez S."/>
            <person name="Marco P."/>
            <person name="Wang X."/>
            <person name="Falini L.B."/>
            <person name="Barry K."/>
            <person name="Haridas S."/>
            <person name="Lipzen A."/>
            <person name="Labutti K."/>
            <person name="Grigoriev I.V."/>
            <person name="Murat C."/>
            <person name="Martin F."/>
            <person name="Albertini E."/>
            <person name="Donnini D."/>
            <person name="Bonito G."/>
        </authorList>
    </citation>
    <scope>NUCLEOTIDE SEQUENCE [LARGE SCALE GENOMIC DNA]</scope>
    <source>
        <strain evidence="5 6">Sb_GMNB300</strain>
    </source>
</reference>
<feature type="compositionally biased region" description="Acidic residues" evidence="4">
    <location>
        <begin position="725"/>
        <end position="771"/>
    </location>
</feature>